<accession>A0A6J4LBK6</accession>
<name>A0A6J4LBK6_9BACT</name>
<sequence>MGSMLDYLGEDGASLIHRLSCAREGNRMSRTFAQFKSFPLLSLGKAQGRIRLQR</sequence>
<reference evidence="1" key="1">
    <citation type="submission" date="2020-02" db="EMBL/GenBank/DDBJ databases">
        <authorList>
            <person name="Meier V. D."/>
        </authorList>
    </citation>
    <scope>NUCLEOTIDE SEQUENCE</scope>
    <source>
        <strain evidence="1">AVDCRST_MAG68</strain>
    </source>
</reference>
<dbReference type="AlphaFoldDB" id="A0A6J4LBK6"/>
<gene>
    <name evidence="1" type="ORF">AVDCRST_MAG68-2000</name>
</gene>
<evidence type="ECO:0000313" key="1">
    <source>
        <dbReference type="EMBL" id="CAA9324448.1"/>
    </source>
</evidence>
<dbReference type="EMBL" id="CADCTW010000098">
    <property type="protein sequence ID" value="CAA9324448.1"/>
    <property type="molecule type" value="Genomic_DNA"/>
</dbReference>
<organism evidence="1">
    <name type="scientific">uncultured Gemmatimonadota bacterium</name>
    <dbReference type="NCBI Taxonomy" id="203437"/>
    <lineage>
        <taxon>Bacteria</taxon>
        <taxon>Pseudomonadati</taxon>
        <taxon>Gemmatimonadota</taxon>
        <taxon>environmental samples</taxon>
    </lineage>
</organism>
<proteinExistence type="predicted"/>
<protein>
    <submittedName>
        <fullName evidence="1">Uncharacterized protein</fullName>
    </submittedName>
</protein>